<comment type="caution">
    <text evidence="2">The sequence shown here is derived from an EMBL/GenBank/DDBJ whole genome shotgun (WGS) entry which is preliminary data.</text>
</comment>
<keyword evidence="1" id="KW-1133">Transmembrane helix</keyword>
<evidence type="ECO:0000313" key="3">
    <source>
        <dbReference type="Proteomes" id="UP000280696"/>
    </source>
</evidence>
<sequence>MSQKEKKPRAYHGVRDEIRQQHMKAKDMTLKERLAYFWYYYKVHTLVFICAVFALVAFVRDISASKDYIFNGLMLNSYGLPSDELSMAFADYADLDLETYDCFIDTSTTLSLRSMGQYDAVTVQKIIATIQTGDLDAVVYDSEIFNNYSEHEMFMDLRTAFTQEELEQYKDYLYYIDYAEVLKLQEAKDEYTPEVLSDYQPSEEELDAALAEETRLHRHPENMENPIPVGVILEDSAFAQKTGAYPQKVPVFGIIHTSHRLDVSKKYLEFLWDETIDFAGIVSSGQVY</sequence>
<keyword evidence="1" id="KW-0812">Transmembrane</keyword>
<feature type="transmembrane region" description="Helical" evidence="1">
    <location>
        <begin position="38"/>
        <end position="59"/>
    </location>
</feature>
<dbReference type="OrthoDB" id="1925387at2"/>
<evidence type="ECO:0000313" key="2">
    <source>
        <dbReference type="EMBL" id="RKI91522.1"/>
    </source>
</evidence>
<dbReference type="EMBL" id="RAYQ01000009">
    <property type="protein sequence ID" value="RKI91522.1"/>
    <property type="molecule type" value="Genomic_DNA"/>
</dbReference>
<protein>
    <submittedName>
        <fullName evidence="2">Uncharacterized protein</fullName>
    </submittedName>
</protein>
<gene>
    <name evidence="2" type="ORF">D7V94_09585</name>
</gene>
<organism evidence="2 3">
    <name type="scientific">Parablautia intestinalis</name>
    <dbReference type="NCBI Taxonomy" id="2320100"/>
    <lineage>
        <taxon>Bacteria</taxon>
        <taxon>Bacillati</taxon>
        <taxon>Bacillota</taxon>
        <taxon>Clostridia</taxon>
        <taxon>Lachnospirales</taxon>
        <taxon>Lachnospiraceae</taxon>
        <taxon>Parablautia</taxon>
    </lineage>
</organism>
<keyword evidence="1" id="KW-0472">Membrane</keyword>
<evidence type="ECO:0000256" key="1">
    <source>
        <dbReference type="SAM" id="Phobius"/>
    </source>
</evidence>
<name>A0A3A9AJ88_9FIRM</name>
<dbReference type="AlphaFoldDB" id="A0A3A9AJ88"/>
<reference evidence="2 3" key="1">
    <citation type="submission" date="2018-09" db="EMBL/GenBank/DDBJ databases">
        <title>Murine metabolic-syndrome-specific gut microbial biobank.</title>
        <authorList>
            <person name="Liu C."/>
        </authorList>
    </citation>
    <scope>NUCLEOTIDE SEQUENCE [LARGE SCALE GENOMIC DNA]</scope>
    <source>
        <strain evidence="2 3">0.1xD8-82</strain>
    </source>
</reference>
<dbReference type="Proteomes" id="UP000280696">
    <property type="component" value="Unassembled WGS sequence"/>
</dbReference>
<dbReference type="RefSeq" id="WP_120469176.1">
    <property type="nucleotide sequence ID" value="NZ_RAYQ01000009.1"/>
</dbReference>
<proteinExistence type="predicted"/>
<keyword evidence="3" id="KW-1185">Reference proteome</keyword>
<accession>A0A3A9AJ88</accession>